<organism evidence="2 3">
    <name type="scientific">Jeotgalibacillus terrae</name>
    <dbReference type="NCBI Taxonomy" id="587735"/>
    <lineage>
        <taxon>Bacteria</taxon>
        <taxon>Bacillati</taxon>
        <taxon>Bacillota</taxon>
        <taxon>Bacilli</taxon>
        <taxon>Bacillales</taxon>
        <taxon>Caryophanaceae</taxon>
        <taxon>Jeotgalibacillus</taxon>
    </lineage>
</organism>
<evidence type="ECO:0000313" key="2">
    <source>
        <dbReference type="EMBL" id="MFD2912767.1"/>
    </source>
</evidence>
<gene>
    <name evidence="2" type="ORF">ACFS5P_12840</name>
</gene>
<dbReference type="EMBL" id="JBHUPG010000023">
    <property type="protein sequence ID" value="MFD2912767.1"/>
    <property type="molecule type" value="Genomic_DNA"/>
</dbReference>
<dbReference type="RefSeq" id="WP_204729781.1">
    <property type="nucleotide sequence ID" value="NZ_JAFBDK010000010.1"/>
</dbReference>
<accession>A0ABW5ZMF2</accession>
<keyword evidence="1" id="KW-0472">Membrane</keyword>
<evidence type="ECO:0008006" key="4">
    <source>
        <dbReference type="Google" id="ProtNLM"/>
    </source>
</evidence>
<reference evidence="3" key="1">
    <citation type="journal article" date="2019" name="Int. J. Syst. Evol. Microbiol.">
        <title>The Global Catalogue of Microorganisms (GCM) 10K type strain sequencing project: providing services to taxonomists for standard genome sequencing and annotation.</title>
        <authorList>
            <consortium name="The Broad Institute Genomics Platform"/>
            <consortium name="The Broad Institute Genome Sequencing Center for Infectious Disease"/>
            <person name="Wu L."/>
            <person name="Ma J."/>
        </authorList>
    </citation>
    <scope>NUCLEOTIDE SEQUENCE [LARGE SCALE GENOMIC DNA]</scope>
    <source>
        <strain evidence="3">KCTC 13528</strain>
    </source>
</reference>
<keyword evidence="1" id="KW-1133">Transmembrane helix</keyword>
<dbReference type="Proteomes" id="UP001597561">
    <property type="component" value="Unassembled WGS sequence"/>
</dbReference>
<evidence type="ECO:0000256" key="1">
    <source>
        <dbReference type="SAM" id="Phobius"/>
    </source>
</evidence>
<evidence type="ECO:0000313" key="3">
    <source>
        <dbReference type="Proteomes" id="UP001597561"/>
    </source>
</evidence>
<comment type="caution">
    <text evidence="2">The sequence shown here is derived from an EMBL/GenBank/DDBJ whole genome shotgun (WGS) entry which is preliminary data.</text>
</comment>
<protein>
    <recommendedName>
        <fullName evidence="4">ATP-dependent Lon protease</fullName>
    </recommendedName>
</protein>
<sequence length="81" mass="9174">MYLTISIILAAILGYLLMMMGPLIGGLVAFGIVAGCLFRGLYLLNNIHKKLSETYPTLTKAEAAYEKHLKELDRKHREHRE</sequence>
<proteinExistence type="predicted"/>
<keyword evidence="1" id="KW-0812">Transmembrane</keyword>
<feature type="transmembrane region" description="Helical" evidence="1">
    <location>
        <begin position="12"/>
        <end position="42"/>
    </location>
</feature>
<name>A0ABW5ZMF2_9BACL</name>
<keyword evidence="3" id="KW-1185">Reference proteome</keyword>